<protein>
    <submittedName>
        <fullName evidence="2">Membrane protein</fullName>
    </submittedName>
</protein>
<keyword evidence="1" id="KW-1133">Transmembrane helix</keyword>
<reference evidence="2" key="2">
    <citation type="journal article" date="2013" name="Mar. Genomics">
        <title>Expression of sulfatases in Rhodopirellula baltica and the diversity of sulfatases in the genus Rhodopirellula.</title>
        <authorList>
            <person name="Wegner C.E."/>
            <person name="Richter-Heitmann T."/>
            <person name="Klindworth A."/>
            <person name="Klockow C."/>
            <person name="Richter M."/>
            <person name="Achstetter T."/>
            <person name="Glockner F.O."/>
            <person name="Harder J."/>
        </authorList>
    </citation>
    <scope>NUCLEOTIDE SEQUENCE [LARGE SCALE GENOMIC DNA]</scope>
    <source>
        <strain evidence="2">6C</strain>
    </source>
</reference>
<keyword evidence="1" id="KW-0472">Membrane</keyword>
<keyword evidence="3" id="KW-1185">Reference proteome</keyword>
<dbReference type="PATRIC" id="fig|1263867.3.peg.4384"/>
<name>M2AYX7_9BACT</name>
<evidence type="ECO:0000313" key="2">
    <source>
        <dbReference type="EMBL" id="EMB15179.1"/>
    </source>
</evidence>
<feature type="transmembrane region" description="Helical" evidence="1">
    <location>
        <begin position="20"/>
        <end position="38"/>
    </location>
</feature>
<feature type="transmembrane region" description="Helical" evidence="1">
    <location>
        <begin position="45"/>
        <end position="69"/>
    </location>
</feature>
<comment type="caution">
    <text evidence="2">The sequence shown here is derived from an EMBL/GenBank/DDBJ whole genome shotgun (WGS) entry which is preliminary data.</text>
</comment>
<dbReference type="Proteomes" id="UP000011529">
    <property type="component" value="Unassembled WGS sequence"/>
</dbReference>
<gene>
    <name evidence="2" type="ORF">RE6C_04092</name>
</gene>
<reference evidence="2" key="1">
    <citation type="submission" date="2012-11" db="EMBL/GenBank/DDBJ databases">
        <title>Permanent draft genomes of Rhodopirellula europaea strain SH398 and 6C.</title>
        <authorList>
            <person name="Richter M."/>
            <person name="Richter-Heitmann T."/>
            <person name="Frank C."/>
            <person name="Harder J."/>
            <person name="Glockner F.O."/>
        </authorList>
    </citation>
    <scope>NUCLEOTIDE SEQUENCE</scope>
    <source>
        <strain evidence="2">6C</strain>
    </source>
</reference>
<sequence length="77" mass="8336">MVTLVGTIGEFGGLASLRPIHLSALLFFVTCFSVWSTYRSRRGVPLLLVNLGLLGVCVAFVAFFVFLAVSPPFISQD</sequence>
<keyword evidence="1" id="KW-0812">Transmembrane</keyword>
<evidence type="ECO:0000256" key="1">
    <source>
        <dbReference type="SAM" id="Phobius"/>
    </source>
</evidence>
<accession>M2AYX7</accession>
<organism evidence="2 3">
    <name type="scientific">Rhodopirellula europaea 6C</name>
    <dbReference type="NCBI Taxonomy" id="1263867"/>
    <lineage>
        <taxon>Bacteria</taxon>
        <taxon>Pseudomonadati</taxon>
        <taxon>Planctomycetota</taxon>
        <taxon>Planctomycetia</taxon>
        <taxon>Pirellulales</taxon>
        <taxon>Pirellulaceae</taxon>
        <taxon>Rhodopirellula</taxon>
    </lineage>
</organism>
<proteinExistence type="predicted"/>
<dbReference type="AlphaFoldDB" id="M2AYX7"/>
<dbReference type="EMBL" id="ANMO01000190">
    <property type="protein sequence ID" value="EMB15179.1"/>
    <property type="molecule type" value="Genomic_DNA"/>
</dbReference>
<evidence type="ECO:0000313" key="3">
    <source>
        <dbReference type="Proteomes" id="UP000011529"/>
    </source>
</evidence>